<dbReference type="PROSITE" id="PS51257">
    <property type="entry name" value="PROKAR_LIPOPROTEIN"/>
    <property type="match status" value="1"/>
</dbReference>
<feature type="compositionally biased region" description="Low complexity" evidence="1">
    <location>
        <begin position="289"/>
        <end position="308"/>
    </location>
</feature>
<evidence type="ECO:0000313" key="4">
    <source>
        <dbReference type="Proteomes" id="UP001516023"/>
    </source>
</evidence>
<feature type="compositionally biased region" description="Polar residues" evidence="1">
    <location>
        <begin position="309"/>
        <end position="359"/>
    </location>
</feature>
<dbReference type="Proteomes" id="UP001516023">
    <property type="component" value="Unassembled WGS sequence"/>
</dbReference>
<dbReference type="EMBL" id="JABMIG020000079">
    <property type="protein sequence ID" value="KAL3794551.1"/>
    <property type="molecule type" value="Genomic_DNA"/>
</dbReference>
<feature type="compositionally biased region" description="Low complexity" evidence="1">
    <location>
        <begin position="421"/>
        <end position="435"/>
    </location>
</feature>
<feature type="region of interest" description="Disordered" evidence="1">
    <location>
        <begin position="260"/>
        <end position="436"/>
    </location>
</feature>
<dbReference type="AlphaFoldDB" id="A0ABD3Q4G3"/>
<feature type="chain" id="PRO_5044794444" evidence="2">
    <location>
        <begin position="30"/>
        <end position="467"/>
    </location>
</feature>
<proteinExistence type="predicted"/>
<evidence type="ECO:0000256" key="1">
    <source>
        <dbReference type="SAM" id="MobiDB-lite"/>
    </source>
</evidence>
<organism evidence="3 4">
    <name type="scientific">Cyclotella cryptica</name>
    <dbReference type="NCBI Taxonomy" id="29204"/>
    <lineage>
        <taxon>Eukaryota</taxon>
        <taxon>Sar</taxon>
        <taxon>Stramenopiles</taxon>
        <taxon>Ochrophyta</taxon>
        <taxon>Bacillariophyta</taxon>
        <taxon>Coscinodiscophyceae</taxon>
        <taxon>Thalassiosirophycidae</taxon>
        <taxon>Stephanodiscales</taxon>
        <taxon>Stephanodiscaceae</taxon>
        <taxon>Cyclotella</taxon>
    </lineage>
</organism>
<name>A0ABD3Q4G3_9STRA</name>
<feature type="compositionally biased region" description="Low complexity" evidence="1">
    <location>
        <begin position="260"/>
        <end position="279"/>
    </location>
</feature>
<protein>
    <submittedName>
        <fullName evidence="3">Uncharacterized protein</fullName>
    </submittedName>
</protein>
<reference evidence="3 4" key="1">
    <citation type="journal article" date="2020" name="G3 (Bethesda)">
        <title>Improved Reference Genome for Cyclotella cryptica CCMP332, a Model for Cell Wall Morphogenesis, Salinity Adaptation, and Lipid Production in Diatoms (Bacillariophyta).</title>
        <authorList>
            <person name="Roberts W.R."/>
            <person name="Downey K.M."/>
            <person name="Ruck E.C."/>
            <person name="Traller J.C."/>
            <person name="Alverson A.J."/>
        </authorList>
    </citation>
    <scope>NUCLEOTIDE SEQUENCE [LARGE SCALE GENOMIC DNA]</scope>
    <source>
        <strain evidence="3 4">CCMP332</strain>
    </source>
</reference>
<comment type="caution">
    <text evidence="3">The sequence shown here is derived from an EMBL/GenBank/DDBJ whole genome shotgun (WGS) entry which is preliminary data.</text>
</comment>
<accession>A0ABD3Q4G3</accession>
<feature type="signal peptide" evidence="2">
    <location>
        <begin position="1"/>
        <end position="29"/>
    </location>
</feature>
<keyword evidence="2" id="KW-0732">Signal</keyword>
<gene>
    <name evidence="3" type="ORF">HJC23_008007</name>
</gene>
<keyword evidence="4" id="KW-1185">Reference proteome</keyword>
<sequence length="467" mass="49775">MSKARTFQLLQKMRLIVSASILTIACGSAQSSSEHGALETNLEVAKQVDVAYSPVSSEGQRYLGQECKPATETAPDVGVLGCRNPKAFCSDDDASSLGGRCTMDRSLLTPKLDHTIFTNRRLNLAHSNRSPSGRFLQNSGWTCPTNCPEDFCKCAKKNGEVKDCAKQMDDLCLNGLVSECVPYDYLPFYYQTYCPFSECIVANNPYQDCSCQYYRDYCTLYYAFNESTYKCNIAGCCEAAGSVEEKIACLPGLQPTNSPTISPTFSAAPSTSPSSSFPPTISPKPTISPQPTLSPTTSSAPTISIAPTESPTAAPSQSPTVSFAPTKPTENPSLAPTTSFSPTISHSPTDQPTDSSKPTISPKPTFAPSVSIAPTNLPTGSPTFSFSPSESPSTAYPTYTPTAKPTRRPTRLPTPRPTRPPADVTEPPTTAAAEDASVDRVVTSSSLMESTFIASLVGLAAAAWFLV</sequence>
<evidence type="ECO:0000313" key="3">
    <source>
        <dbReference type="EMBL" id="KAL3794551.1"/>
    </source>
</evidence>
<feature type="compositionally biased region" description="Low complexity" evidence="1">
    <location>
        <begin position="378"/>
        <end position="404"/>
    </location>
</feature>
<evidence type="ECO:0000256" key="2">
    <source>
        <dbReference type="SAM" id="SignalP"/>
    </source>
</evidence>